<proteinExistence type="predicted"/>
<keyword evidence="1" id="KW-0723">Serine/threonine-protein kinase</keyword>
<dbReference type="Proteomes" id="UP001317532">
    <property type="component" value="Chromosome"/>
</dbReference>
<dbReference type="RefSeq" id="WP_317994569.1">
    <property type="nucleotide sequence ID" value="NZ_AP025523.1"/>
</dbReference>
<evidence type="ECO:0000256" key="1">
    <source>
        <dbReference type="ARBA" id="ARBA00022527"/>
    </source>
</evidence>
<name>A0AAN1XXW7_UNVUL</name>
<protein>
    <recommendedName>
        <fullName evidence="2">Histidine kinase/HSP90-like ATPase domain-containing protein</fullName>
    </recommendedName>
</protein>
<dbReference type="InterPro" id="IPR003594">
    <property type="entry name" value="HATPase_dom"/>
</dbReference>
<dbReference type="AlphaFoldDB" id="A0AAN1XXW7"/>
<accession>A0AAN1XXW7</accession>
<evidence type="ECO:0000259" key="2">
    <source>
        <dbReference type="Pfam" id="PF13581"/>
    </source>
</evidence>
<dbReference type="Pfam" id="PF13581">
    <property type="entry name" value="HATPase_c_2"/>
    <property type="match status" value="1"/>
</dbReference>
<dbReference type="InterPro" id="IPR050267">
    <property type="entry name" value="Anti-sigma-factor_SerPK"/>
</dbReference>
<sequence length="138" mass="15213">MLIVRVIAVDELDLQFSATASNSHRARYAVQRVVDDCEFEPARGADFVLAVAEAMNNAAEHAYHDRSGDVRVVMRAHHGELIATITDRGRWRLTPTPDRGRGLSIMRALAERCDVSSDERGTTVTLAVSLAQRGRARA</sequence>
<keyword evidence="1" id="KW-0808">Transferase</keyword>
<dbReference type="GO" id="GO:0004674">
    <property type="term" value="F:protein serine/threonine kinase activity"/>
    <property type="evidence" value="ECO:0007669"/>
    <property type="project" value="UniProtKB-KW"/>
</dbReference>
<gene>
    <name evidence="3" type="ORF">WPS_22160</name>
</gene>
<dbReference type="PANTHER" id="PTHR35526">
    <property type="entry name" value="ANTI-SIGMA-F FACTOR RSBW-RELATED"/>
    <property type="match status" value="1"/>
</dbReference>
<keyword evidence="1" id="KW-0418">Kinase</keyword>
<dbReference type="KEGG" id="vab:WPS_22160"/>
<dbReference type="InterPro" id="IPR036890">
    <property type="entry name" value="HATPase_C_sf"/>
</dbReference>
<feature type="domain" description="Histidine kinase/HSP90-like ATPase" evidence="2">
    <location>
        <begin position="16"/>
        <end position="126"/>
    </location>
</feature>
<dbReference type="Gene3D" id="3.30.565.10">
    <property type="entry name" value="Histidine kinase-like ATPase, C-terminal domain"/>
    <property type="match status" value="1"/>
</dbReference>
<evidence type="ECO:0000313" key="4">
    <source>
        <dbReference type="Proteomes" id="UP001317532"/>
    </source>
</evidence>
<reference evidence="3 4" key="1">
    <citation type="journal article" date="2022" name="ISME Commun">
        <title>Vulcanimicrobium alpinus gen. nov. sp. nov., the first cultivated representative of the candidate phylum 'Eremiobacterota', is a metabolically versatile aerobic anoxygenic phototroph.</title>
        <authorList>
            <person name="Yabe S."/>
            <person name="Muto K."/>
            <person name="Abe K."/>
            <person name="Yokota A."/>
            <person name="Staudigel H."/>
            <person name="Tebo B.M."/>
        </authorList>
    </citation>
    <scope>NUCLEOTIDE SEQUENCE [LARGE SCALE GENOMIC DNA]</scope>
    <source>
        <strain evidence="3 4">WC8-2</strain>
    </source>
</reference>
<evidence type="ECO:0000313" key="3">
    <source>
        <dbReference type="EMBL" id="BDE06940.1"/>
    </source>
</evidence>
<keyword evidence="4" id="KW-1185">Reference proteome</keyword>
<organism evidence="3 4">
    <name type="scientific">Vulcanimicrobium alpinum</name>
    <dbReference type="NCBI Taxonomy" id="3016050"/>
    <lineage>
        <taxon>Bacteria</taxon>
        <taxon>Bacillati</taxon>
        <taxon>Vulcanimicrobiota</taxon>
        <taxon>Vulcanimicrobiia</taxon>
        <taxon>Vulcanimicrobiales</taxon>
        <taxon>Vulcanimicrobiaceae</taxon>
        <taxon>Vulcanimicrobium</taxon>
    </lineage>
</organism>
<dbReference type="PANTHER" id="PTHR35526:SF3">
    <property type="entry name" value="ANTI-SIGMA-F FACTOR RSBW"/>
    <property type="match status" value="1"/>
</dbReference>
<dbReference type="SUPFAM" id="SSF55874">
    <property type="entry name" value="ATPase domain of HSP90 chaperone/DNA topoisomerase II/histidine kinase"/>
    <property type="match status" value="1"/>
</dbReference>
<dbReference type="EMBL" id="AP025523">
    <property type="protein sequence ID" value="BDE06940.1"/>
    <property type="molecule type" value="Genomic_DNA"/>
</dbReference>
<dbReference type="CDD" id="cd16936">
    <property type="entry name" value="HATPase_RsbW-like"/>
    <property type="match status" value="1"/>
</dbReference>